<accession>A0A0S4IV80</accession>
<gene>
    <name evidence="2" type="ORF">BSAL_03975</name>
</gene>
<dbReference type="SMART" id="SM00367">
    <property type="entry name" value="LRR_CC"/>
    <property type="match status" value="12"/>
</dbReference>
<evidence type="ECO:0000313" key="2">
    <source>
        <dbReference type="EMBL" id="CUF53340.1"/>
    </source>
</evidence>
<protein>
    <submittedName>
        <fullName evidence="2">Receptor-type protein kinase, putative</fullName>
    </submittedName>
</protein>
<keyword evidence="3" id="KW-1185">Reference proteome</keyword>
<name>A0A0S4IV80_BODSA</name>
<dbReference type="Gene3D" id="3.80.10.10">
    <property type="entry name" value="Ribonuclease Inhibitor"/>
    <property type="match status" value="3"/>
</dbReference>
<reference evidence="3" key="1">
    <citation type="submission" date="2015-09" db="EMBL/GenBank/DDBJ databases">
        <authorList>
            <consortium name="Pathogen Informatics"/>
        </authorList>
    </citation>
    <scope>NUCLEOTIDE SEQUENCE [LARGE SCALE GENOMIC DNA]</scope>
    <source>
        <strain evidence="3">Lake Konstanz</strain>
    </source>
</reference>
<dbReference type="VEuPathDB" id="TriTrypDB:BSAL_03975"/>
<evidence type="ECO:0000313" key="3">
    <source>
        <dbReference type="Proteomes" id="UP000051952"/>
    </source>
</evidence>
<organism evidence="2 3">
    <name type="scientific">Bodo saltans</name>
    <name type="common">Flagellated protozoan</name>
    <dbReference type="NCBI Taxonomy" id="75058"/>
    <lineage>
        <taxon>Eukaryota</taxon>
        <taxon>Discoba</taxon>
        <taxon>Euglenozoa</taxon>
        <taxon>Kinetoplastea</taxon>
        <taxon>Metakinetoplastina</taxon>
        <taxon>Eubodonida</taxon>
        <taxon>Bodonidae</taxon>
        <taxon>Bodo</taxon>
    </lineage>
</organism>
<dbReference type="InterPro" id="IPR032675">
    <property type="entry name" value="LRR_dom_sf"/>
</dbReference>
<dbReference type="EMBL" id="CYKH01000348">
    <property type="protein sequence ID" value="CUF53340.1"/>
    <property type="molecule type" value="Genomic_DNA"/>
</dbReference>
<keyword evidence="2" id="KW-0418">Kinase</keyword>
<dbReference type="GO" id="GO:0019005">
    <property type="term" value="C:SCF ubiquitin ligase complex"/>
    <property type="evidence" value="ECO:0007669"/>
    <property type="project" value="TreeGrafter"/>
</dbReference>
<dbReference type="SUPFAM" id="SSF52047">
    <property type="entry name" value="RNI-like"/>
    <property type="match status" value="2"/>
</dbReference>
<evidence type="ECO:0000259" key="1">
    <source>
        <dbReference type="Pfam" id="PF25372"/>
    </source>
</evidence>
<dbReference type="Proteomes" id="UP000051952">
    <property type="component" value="Unassembled WGS sequence"/>
</dbReference>
<keyword evidence="2" id="KW-0675">Receptor</keyword>
<dbReference type="InterPro" id="IPR001611">
    <property type="entry name" value="Leu-rich_rpt"/>
</dbReference>
<dbReference type="AlphaFoldDB" id="A0A0S4IV80"/>
<feature type="domain" description="F-box/LRR-repeat protein 15-like leucin rich repeat" evidence="1">
    <location>
        <begin position="356"/>
        <end position="506"/>
    </location>
</feature>
<dbReference type="Pfam" id="PF25372">
    <property type="entry name" value="DUF7885"/>
    <property type="match status" value="1"/>
</dbReference>
<dbReference type="Pfam" id="PF13516">
    <property type="entry name" value="LRR_6"/>
    <property type="match status" value="1"/>
</dbReference>
<keyword evidence="2" id="KW-0808">Transferase</keyword>
<dbReference type="OrthoDB" id="245104at2759"/>
<dbReference type="InterPro" id="IPR057207">
    <property type="entry name" value="FBXL15_LRR"/>
</dbReference>
<proteinExistence type="predicted"/>
<sequence>MLGQPPKHPRRRSTRHRSVFSLLDLNLSRSIGVTGTVGAKWIAVLAQLQRLNLADCSGITDESVPHFNTLKRLTHLNLHSCYDITALGFNELARAVPSLRDLDVSECGLMTLWEDDDDDDNVIRIHFEELRQLQRLTMYECDLIACDDFRSLGTLQCLTHLDMTKCYKFNDPSTLERIIEALGGDRSVLRHLNLSQCSAVADGSVLAISRLLRQLQQLNISYCDNVTDASLASLSTMESLKELCVVYCPLITNSGIAALAHSSKTSCASLSSSTSSELRRQQQLRYFRFACDKVTGGGFANVGELKHLVSLDISCSQIDDRGIGHLHGLHQLLNLNVRLCNKLTDIGIATIATTLCQLRELDVSACKSISCSRTDTGIIAISSSLHELQVLNLSECAHITDEGIASLTALYRLQHLALNRCEKITDAGLCGLFFSLPLLQHVELVQLCSITDKAFTSLAACCSQMRHVSASGCVNMTDVGLLSLSSLHQLDHIDVHRCYSITASAFVKLQEQRPNDACVCEVYSDVWRGRI</sequence>
<dbReference type="GO" id="GO:0031146">
    <property type="term" value="P:SCF-dependent proteasomal ubiquitin-dependent protein catabolic process"/>
    <property type="evidence" value="ECO:0007669"/>
    <property type="project" value="TreeGrafter"/>
</dbReference>
<dbReference type="InterPro" id="IPR006553">
    <property type="entry name" value="Leu-rich_rpt_Cys-con_subtyp"/>
</dbReference>
<dbReference type="GO" id="GO:0016301">
    <property type="term" value="F:kinase activity"/>
    <property type="evidence" value="ECO:0007669"/>
    <property type="project" value="UniProtKB-KW"/>
</dbReference>
<dbReference type="PANTHER" id="PTHR13318">
    <property type="entry name" value="PARTNER OF PAIRED, ISOFORM B-RELATED"/>
    <property type="match status" value="1"/>
</dbReference>